<feature type="transmembrane region" description="Helical" evidence="6">
    <location>
        <begin position="468"/>
        <end position="487"/>
    </location>
</feature>
<gene>
    <name evidence="7" type="ORF">K437DRAFT_254167</name>
</gene>
<dbReference type="GeneID" id="25263779"/>
<keyword evidence="8" id="KW-1185">Reference proteome</keyword>
<evidence type="ECO:0000256" key="1">
    <source>
        <dbReference type="ARBA" id="ARBA00004141"/>
    </source>
</evidence>
<name>A0A066WEP6_TILAU</name>
<dbReference type="InParanoid" id="A0A066WEP6"/>
<feature type="transmembrane region" description="Helical" evidence="6">
    <location>
        <begin position="493"/>
        <end position="516"/>
    </location>
</feature>
<dbReference type="Gene3D" id="1.20.1250.20">
    <property type="entry name" value="MFS general substrate transporter like domains"/>
    <property type="match status" value="1"/>
</dbReference>
<dbReference type="STRING" id="1037660.A0A066WEP6"/>
<dbReference type="GO" id="GO:0000329">
    <property type="term" value="C:fungal-type vacuole membrane"/>
    <property type="evidence" value="ECO:0007669"/>
    <property type="project" value="TreeGrafter"/>
</dbReference>
<feature type="transmembrane region" description="Helical" evidence="6">
    <location>
        <begin position="238"/>
        <end position="259"/>
    </location>
</feature>
<evidence type="ECO:0000313" key="7">
    <source>
        <dbReference type="EMBL" id="KDN52397.1"/>
    </source>
</evidence>
<dbReference type="RefSeq" id="XP_013245257.1">
    <property type="nucleotide sequence ID" value="XM_013389803.1"/>
</dbReference>
<dbReference type="OrthoDB" id="410267at2759"/>
<feature type="transmembrane region" description="Helical" evidence="6">
    <location>
        <begin position="118"/>
        <end position="140"/>
    </location>
</feature>
<feature type="transmembrane region" description="Helical" evidence="6">
    <location>
        <begin position="205"/>
        <end position="226"/>
    </location>
</feature>
<evidence type="ECO:0000256" key="3">
    <source>
        <dbReference type="ARBA" id="ARBA00022989"/>
    </source>
</evidence>
<feature type="transmembrane region" description="Helical" evidence="6">
    <location>
        <begin position="48"/>
        <end position="75"/>
    </location>
</feature>
<comment type="subcellular location">
    <subcellularLocation>
        <location evidence="1">Membrane</location>
        <topology evidence="1">Multi-pass membrane protein</topology>
    </subcellularLocation>
</comment>
<feature type="transmembrane region" description="Helical" evidence="6">
    <location>
        <begin position="528"/>
        <end position="549"/>
    </location>
</feature>
<dbReference type="OMA" id="VGMYLCL"/>
<evidence type="ECO:0000256" key="2">
    <source>
        <dbReference type="ARBA" id="ARBA00022692"/>
    </source>
</evidence>
<protein>
    <submittedName>
        <fullName evidence="7">MFS general substrate transporter</fullName>
    </submittedName>
</protein>
<dbReference type="HOGENOM" id="CLU_012596_1_0_1"/>
<dbReference type="PANTHER" id="PTHR21576:SF158">
    <property type="entry name" value="RIBOSOMAL RNA-PROCESSING PROTEIN 12-LIKE CONSERVED DOMAIN-CONTAINING PROTEIN"/>
    <property type="match status" value="1"/>
</dbReference>
<organism evidence="7 8">
    <name type="scientific">Tilletiaria anomala (strain ATCC 24038 / CBS 436.72 / UBC 951)</name>
    <dbReference type="NCBI Taxonomy" id="1037660"/>
    <lineage>
        <taxon>Eukaryota</taxon>
        <taxon>Fungi</taxon>
        <taxon>Dikarya</taxon>
        <taxon>Basidiomycota</taxon>
        <taxon>Ustilaginomycotina</taxon>
        <taxon>Exobasidiomycetes</taxon>
        <taxon>Georgefischeriales</taxon>
        <taxon>Tilletiariaceae</taxon>
        <taxon>Tilletiaria</taxon>
    </lineage>
</organism>
<evidence type="ECO:0000256" key="4">
    <source>
        <dbReference type="ARBA" id="ARBA00023136"/>
    </source>
</evidence>
<feature type="transmembrane region" description="Helical" evidence="6">
    <location>
        <begin position="87"/>
        <end position="106"/>
    </location>
</feature>
<proteinExistence type="predicted"/>
<dbReference type="InterPro" id="IPR036259">
    <property type="entry name" value="MFS_trans_sf"/>
</dbReference>
<feature type="region of interest" description="Disordered" evidence="5">
    <location>
        <begin position="1"/>
        <end position="33"/>
    </location>
</feature>
<dbReference type="EMBL" id="JMSN01000010">
    <property type="protein sequence ID" value="KDN52397.1"/>
    <property type="molecule type" value="Genomic_DNA"/>
</dbReference>
<keyword evidence="4 6" id="KW-0472">Membrane</keyword>
<dbReference type="Proteomes" id="UP000027361">
    <property type="component" value="Unassembled WGS sequence"/>
</dbReference>
<keyword evidence="3 6" id="KW-1133">Transmembrane helix</keyword>
<reference evidence="7 8" key="1">
    <citation type="submission" date="2014-05" db="EMBL/GenBank/DDBJ databases">
        <title>Draft genome sequence of a rare smut relative, Tilletiaria anomala UBC 951.</title>
        <authorList>
            <consortium name="DOE Joint Genome Institute"/>
            <person name="Toome M."/>
            <person name="Kuo A."/>
            <person name="Henrissat B."/>
            <person name="Lipzen A."/>
            <person name="Tritt A."/>
            <person name="Yoshinaga Y."/>
            <person name="Zane M."/>
            <person name="Barry K."/>
            <person name="Grigoriev I.V."/>
            <person name="Spatafora J.W."/>
            <person name="Aimea M.C."/>
        </authorList>
    </citation>
    <scope>NUCLEOTIDE SEQUENCE [LARGE SCALE GENOMIC DNA]</scope>
    <source>
        <strain evidence="7 8">UBC 951</strain>
    </source>
</reference>
<evidence type="ECO:0000313" key="8">
    <source>
        <dbReference type="Proteomes" id="UP000027361"/>
    </source>
</evidence>
<evidence type="ECO:0000256" key="6">
    <source>
        <dbReference type="SAM" id="Phobius"/>
    </source>
</evidence>
<evidence type="ECO:0000256" key="5">
    <source>
        <dbReference type="SAM" id="MobiDB-lite"/>
    </source>
</evidence>
<dbReference type="SUPFAM" id="SSF103473">
    <property type="entry name" value="MFS general substrate transporter"/>
    <property type="match status" value="1"/>
</dbReference>
<sequence>MSLMQATGAGEPNEVRVTPTATSPTADAISNTGKDEQMAPSLSRFQTAVTALCIAANSLTAGSMFCFPLIGPSLMADLSLSLKQTNTIWVGAVMGEYITAAFWGALADAFGPRPLSAAAAVLFGVGYSLMAHGDATAVKLNRAQQHQRKLAGMVATPYQTSSSLGFVPMTFAFVLVGAGVSASYFSAVTASTRLFPSHPGLAISLPLTLFSLSSLFLTSIGSHFFIDATTGDLSAATFLTFLAVLLTITNGVSTFFMLAPEVKPSQAEGVKKKRVTVQDRAVSMLADERLPLLSTNADSDLEENSGADQARSTANVGASSSSISLVPRSASLRDFLATPSVWILALLMFTAVGGAEMVMSSVGSMVVSLLGGGIVTPSHGATGSAVTSADENSPDLPAMNHEALRWRSMQVQLLATANTLSRLVSGLVTDFLSPSRPKAPPLSDTSDVSATRRILHFVGNIRVSRMTILLTSTTLLTAAFAFSALALSTLHELVGVSLLVGIGYGFTFTQVPSIVANAYGLRTFGRSWGLLTYSCAAGSLGFSLLYAVVSDVVGEDPARQDGTHVPLGVCLHGRSCFQLSFALAATGTAAATLLAVPLWRRWRTYL</sequence>
<feature type="compositionally biased region" description="Polar residues" evidence="5">
    <location>
        <begin position="19"/>
        <end position="32"/>
    </location>
</feature>
<accession>A0A066WEP6</accession>
<keyword evidence="2 6" id="KW-0812">Transmembrane</keyword>
<dbReference type="AlphaFoldDB" id="A0A066WEP6"/>
<feature type="transmembrane region" description="Helical" evidence="6">
    <location>
        <begin position="161"/>
        <end position="185"/>
    </location>
</feature>
<dbReference type="PANTHER" id="PTHR21576">
    <property type="entry name" value="UNCHARACTERIZED NODULIN-LIKE PROTEIN"/>
    <property type="match status" value="1"/>
</dbReference>
<comment type="caution">
    <text evidence="7">The sequence shown here is derived from an EMBL/GenBank/DDBJ whole genome shotgun (WGS) entry which is preliminary data.</text>
</comment>
<feature type="transmembrane region" description="Helical" evidence="6">
    <location>
        <begin position="577"/>
        <end position="599"/>
    </location>
</feature>